<dbReference type="EMBL" id="VSSQ01056133">
    <property type="protein sequence ID" value="MPN09991.1"/>
    <property type="molecule type" value="Genomic_DNA"/>
</dbReference>
<sequence length="72" mass="7911">MFDVFLVATDGFTKGSAFGILSDNPAKTMTAMTIGIKNNPYLLSNFIFSPLSSIVSNLIKSYLKKVVFRNKS</sequence>
<proteinExistence type="predicted"/>
<name>A0A645F6U2_9ZZZZ</name>
<organism evidence="1">
    <name type="scientific">bioreactor metagenome</name>
    <dbReference type="NCBI Taxonomy" id="1076179"/>
    <lineage>
        <taxon>unclassified sequences</taxon>
        <taxon>metagenomes</taxon>
        <taxon>ecological metagenomes</taxon>
    </lineage>
</organism>
<protein>
    <submittedName>
        <fullName evidence="1">Uncharacterized protein</fullName>
    </submittedName>
</protein>
<comment type="caution">
    <text evidence="1">The sequence shown here is derived from an EMBL/GenBank/DDBJ whole genome shotgun (WGS) entry which is preliminary data.</text>
</comment>
<accession>A0A645F6U2</accession>
<dbReference type="AlphaFoldDB" id="A0A645F6U2"/>
<reference evidence="1" key="1">
    <citation type="submission" date="2019-08" db="EMBL/GenBank/DDBJ databases">
        <authorList>
            <person name="Kucharzyk K."/>
            <person name="Murdoch R.W."/>
            <person name="Higgins S."/>
            <person name="Loffler F."/>
        </authorList>
    </citation>
    <scope>NUCLEOTIDE SEQUENCE</scope>
</reference>
<evidence type="ECO:0000313" key="1">
    <source>
        <dbReference type="EMBL" id="MPN09991.1"/>
    </source>
</evidence>
<gene>
    <name evidence="1" type="ORF">SDC9_157284</name>
</gene>